<evidence type="ECO:0000313" key="3">
    <source>
        <dbReference type="EMBL" id="KDO36503.1"/>
    </source>
</evidence>
<dbReference type="CDD" id="cd03784">
    <property type="entry name" value="GT1_Gtf-like"/>
    <property type="match status" value="1"/>
</dbReference>
<comment type="similarity">
    <text evidence="1">Belongs to the UDP-glycosyltransferase family.</text>
</comment>
<feature type="non-terminal residue" evidence="3">
    <location>
        <position position="278"/>
    </location>
</feature>
<accession>A0A067D141</accession>
<evidence type="ECO:0008006" key="5">
    <source>
        <dbReference type="Google" id="ProtNLM"/>
    </source>
</evidence>
<evidence type="ECO:0000256" key="2">
    <source>
        <dbReference type="ARBA" id="ARBA00022679"/>
    </source>
</evidence>
<dbReference type="AlphaFoldDB" id="A0A067D141"/>
<dbReference type="Proteomes" id="UP000027120">
    <property type="component" value="Unassembled WGS sequence"/>
</dbReference>
<proteinExistence type="inferred from homology"/>
<protein>
    <recommendedName>
        <fullName evidence="5">UDP-glycosyltransferases domain-containing protein</fullName>
    </recommendedName>
</protein>
<dbReference type="InterPro" id="IPR050481">
    <property type="entry name" value="UDP-glycosyltransf_plant"/>
</dbReference>
<dbReference type="GO" id="GO:0035251">
    <property type="term" value="F:UDP-glucosyltransferase activity"/>
    <property type="evidence" value="ECO:0000318"/>
    <property type="project" value="GO_Central"/>
</dbReference>
<dbReference type="SUPFAM" id="SSF53756">
    <property type="entry name" value="UDP-Glycosyltransferase/glycogen phosphorylase"/>
    <property type="match status" value="1"/>
</dbReference>
<keyword evidence="2" id="KW-0808">Transferase</keyword>
<dbReference type="Gene3D" id="3.40.50.2000">
    <property type="entry name" value="Glycogen Phosphorylase B"/>
    <property type="match status" value="2"/>
</dbReference>
<reference evidence="3 4" key="1">
    <citation type="submission" date="2014-04" db="EMBL/GenBank/DDBJ databases">
        <authorList>
            <consortium name="International Citrus Genome Consortium"/>
            <person name="Gmitter F."/>
            <person name="Chen C."/>
            <person name="Farmerie W."/>
            <person name="Harkins T."/>
            <person name="Desany B."/>
            <person name="Mohiuddin M."/>
            <person name="Kodira C."/>
            <person name="Borodovsky M."/>
            <person name="Lomsadze A."/>
            <person name="Burns P."/>
            <person name="Jenkins J."/>
            <person name="Prochnik S."/>
            <person name="Shu S."/>
            <person name="Chapman J."/>
            <person name="Pitluck S."/>
            <person name="Schmutz J."/>
            <person name="Rokhsar D."/>
        </authorList>
    </citation>
    <scope>NUCLEOTIDE SEQUENCE</scope>
</reference>
<dbReference type="PANTHER" id="PTHR48049">
    <property type="entry name" value="GLYCOSYLTRANSFERASE"/>
    <property type="match status" value="1"/>
</dbReference>
<evidence type="ECO:0000256" key="1">
    <source>
        <dbReference type="ARBA" id="ARBA00009995"/>
    </source>
</evidence>
<dbReference type="Pfam" id="PF00201">
    <property type="entry name" value="UDPGT"/>
    <property type="match status" value="1"/>
</dbReference>
<dbReference type="InterPro" id="IPR002213">
    <property type="entry name" value="UDP_glucos_trans"/>
</dbReference>
<keyword evidence="4" id="KW-1185">Reference proteome</keyword>
<dbReference type="EMBL" id="KK794163">
    <property type="protein sequence ID" value="KDO36503.1"/>
    <property type="molecule type" value="Genomic_DNA"/>
</dbReference>
<gene>
    <name evidence="3" type="ORF">CISIN_1g035856mg</name>
</gene>
<feature type="non-terminal residue" evidence="3">
    <location>
        <position position="1"/>
    </location>
</feature>
<evidence type="ECO:0000313" key="4">
    <source>
        <dbReference type="Proteomes" id="UP000027120"/>
    </source>
</evidence>
<organism evidence="3 4">
    <name type="scientific">Citrus sinensis</name>
    <name type="common">Sweet orange</name>
    <name type="synonym">Citrus aurantium var. sinensis</name>
    <dbReference type="NCBI Taxonomy" id="2711"/>
    <lineage>
        <taxon>Eukaryota</taxon>
        <taxon>Viridiplantae</taxon>
        <taxon>Streptophyta</taxon>
        <taxon>Embryophyta</taxon>
        <taxon>Tracheophyta</taxon>
        <taxon>Spermatophyta</taxon>
        <taxon>Magnoliopsida</taxon>
        <taxon>eudicotyledons</taxon>
        <taxon>Gunneridae</taxon>
        <taxon>Pentapetalae</taxon>
        <taxon>rosids</taxon>
        <taxon>malvids</taxon>
        <taxon>Sapindales</taxon>
        <taxon>Rutaceae</taxon>
        <taxon>Aurantioideae</taxon>
        <taxon>Citrus</taxon>
    </lineage>
</organism>
<name>A0A067D141_CITSI</name>
<sequence length="278" mass="30639">ARLPDNIRVYDVEDGVPMKYASTESNPLEAVELFVKATPENFKKGLDAAVSKTGRKISCFLTDAFLTFSGEMARDMHIPWFPVFVAMPYNGSAHIHTDLIHQFFINNCEESLFSSMLSKLGGVLPQASAAVMNFYQELYCSSQLTNDLNSKVPSLLKVGFLTQPLPPPPLPPSDSDETGYLQWLDRQKPKSRTSGRGKIVLQAPQTQVLGHFSIGVFVIHSGANSVCESIANGVLMICRPFYGDHRMNARMVEEVWGIGVKVEGILLTKSGVLQSLDL</sequence>
<dbReference type="PANTHER" id="PTHR48049:SF27">
    <property type="entry name" value="ANTHOCYANIDIN 3-O-GLUCOSYLTRANSFERASE 7-LIKE ISOFORM X1"/>
    <property type="match status" value="1"/>
</dbReference>
<dbReference type="SMR" id="A0A067D141"/>